<feature type="domain" description="C2H2-type" evidence="11">
    <location>
        <begin position="243"/>
        <end position="270"/>
    </location>
</feature>
<reference evidence="12" key="3">
    <citation type="submission" date="2025-08" db="UniProtKB">
        <authorList>
            <consortium name="Ensembl"/>
        </authorList>
    </citation>
    <scope>IDENTIFICATION</scope>
</reference>
<proteinExistence type="predicted"/>
<dbReference type="FunFam" id="3.30.160.60:FF:000690">
    <property type="entry name" value="Zinc finger protein 354C"/>
    <property type="match status" value="1"/>
</dbReference>
<dbReference type="AlphaFoldDB" id="A0A3P8XHK5"/>
<evidence type="ECO:0000256" key="7">
    <source>
        <dbReference type="ARBA" id="ARBA00023163"/>
    </source>
</evidence>
<evidence type="ECO:0000256" key="4">
    <source>
        <dbReference type="ARBA" id="ARBA00022771"/>
    </source>
</evidence>
<evidence type="ECO:0000256" key="3">
    <source>
        <dbReference type="ARBA" id="ARBA00022737"/>
    </source>
</evidence>
<dbReference type="FunFam" id="3.30.160.60:FF:000478">
    <property type="entry name" value="Zinc finger protein 133"/>
    <property type="match status" value="1"/>
</dbReference>
<dbReference type="InterPro" id="IPR013087">
    <property type="entry name" value="Znf_C2H2_type"/>
</dbReference>
<feature type="region of interest" description="Disordered" evidence="10">
    <location>
        <begin position="133"/>
        <end position="154"/>
    </location>
</feature>
<name>A0A3P8XHK5_ESOLU</name>
<dbReference type="Pfam" id="PF00096">
    <property type="entry name" value="zf-C2H2"/>
    <property type="match status" value="4"/>
</dbReference>
<keyword evidence="8" id="KW-0539">Nucleus</keyword>
<comment type="subcellular location">
    <subcellularLocation>
        <location evidence="1">Nucleus</location>
    </subcellularLocation>
</comment>
<protein>
    <recommendedName>
        <fullName evidence="11">C2H2-type domain-containing protein</fullName>
    </recommendedName>
</protein>
<dbReference type="PANTHER" id="PTHR14196:SF12">
    <property type="entry name" value="ZINC FINGER PROTEIN 208-LIKE"/>
    <property type="match status" value="1"/>
</dbReference>
<evidence type="ECO:0000256" key="6">
    <source>
        <dbReference type="ARBA" id="ARBA00023015"/>
    </source>
</evidence>
<keyword evidence="4 9" id="KW-0863">Zinc-finger</keyword>
<dbReference type="GO" id="GO:0005634">
    <property type="term" value="C:nucleus"/>
    <property type="evidence" value="ECO:0007669"/>
    <property type="project" value="UniProtKB-SubCell"/>
</dbReference>
<dbReference type="FunFam" id="3.30.160.60:FF:001289">
    <property type="entry name" value="Zinc finger protein 574"/>
    <property type="match status" value="1"/>
</dbReference>
<organism evidence="12 13">
    <name type="scientific">Esox lucius</name>
    <name type="common">Northern pike</name>
    <dbReference type="NCBI Taxonomy" id="8010"/>
    <lineage>
        <taxon>Eukaryota</taxon>
        <taxon>Metazoa</taxon>
        <taxon>Chordata</taxon>
        <taxon>Craniata</taxon>
        <taxon>Vertebrata</taxon>
        <taxon>Euteleostomi</taxon>
        <taxon>Actinopterygii</taxon>
        <taxon>Neopterygii</taxon>
        <taxon>Teleostei</taxon>
        <taxon>Protacanthopterygii</taxon>
        <taxon>Esociformes</taxon>
        <taxon>Esocidae</taxon>
        <taxon>Esox</taxon>
    </lineage>
</organism>
<reference evidence="12" key="2">
    <citation type="submission" date="2020-02" db="EMBL/GenBank/DDBJ databases">
        <title>Esox lucius (northern pike) genome, fEsoLuc1, primary haplotype.</title>
        <authorList>
            <person name="Myers G."/>
            <person name="Karagic N."/>
            <person name="Meyer A."/>
            <person name="Pippel M."/>
            <person name="Reichard M."/>
            <person name="Winkler S."/>
            <person name="Tracey A."/>
            <person name="Sims Y."/>
            <person name="Howe K."/>
            <person name="Rhie A."/>
            <person name="Formenti G."/>
            <person name="Durbin R."/>
            <person name="Fedrigo O."/>
            <person name="Jarvis E.D."/>
        </authorList>
    </citation>
    <scope>NUCLEOTIDE SEQUENCE [LARGE SCALE GENOMIC DNA]</scope>
</reference>
<evidence type="ECO:0000256" key="10">
    <source>
        <dbReference type="SAM" id="MobiDB-lite"/>
    </source>
</evidence>
<dbReference type="PANTHER" id="PTHR14196">
    <property type="entry name" value="ODD-SKIPPED - RELATED"/>
    <property type="match status" value="1"/>
</dbReference>
<dbReference type="SUPFAM" id="SSF57667">
    <property type="entry name" value="beta-beta-alpha zinc fingers"/>
    <property type="match status" value="3"/>
</dbReference>
<keyword evidence="2" id="KW-0479">Metal-binding</keyword>
<dbReference type="RefSeq" id="XP_019910670.2">
    <property type="nucleotide sequence ID" value="XM_020055111.3"/>
</dbReference>
<evidence type="ECO:0000313" key="12">
    <source>
        <dbReference type="Ensembl" id="ENSELUP00000002597.2"/>
    </source>
</evidence>
<sequence>MSKIQLLRSFFNQRLAAAAEEIFGVVEKTITEYQDELSRSEEKNTRLQNLLDVAIRPEIKLYRADAEQRLQLPLCVEEVPPEHLEQDCSPSLRQEGPKNIHIKEELEEIRTSHGEERESDTSVFIFTSPCLQRDNDQDPPHTSHVHQTQSTGITYREFKTETKEDDASHSLSEPISAVESTYRSSPARSSCKVCGKTFLKKMYFFKHVRMHTKIRERVCGVCGKQLELEDIKDHVQAHIDAHFTCHVCGKCFMNNSALGLHMRVHTGEKPYQCPVCGRGFAGITNLTNHKRSHTGEKPYTCTVCAKGFSVSCNLTQHMMIHTGERPYHCPDCQKGFITMVRLRRHQIAVHAQGGSFFSQ</sequence>
<dbReference type="PROSITE" id="PS50157">
    <property type="entry name" value="ZINC_FINGER_C2H2_2"/>
    <property type="match status" value="5"/>
</dbReference>
<dbReference type="KEGG" id="els:109616752"/>
<evidence type="ECO:0000259" key="11">
    <source>
        <dbReference type="PROSITE" id="PS50157"/>
    </source>
</evidence>
<keyword evidence="13" id="KW-1185">Reference proteome</keyword>
<dbReference type="PROSITE" id="PS00028">
    <property type="entry name" value="ZINC_FINGER_C2H2_1"/>
    <property type="match status" value="5"/>
</dbReference>
<feature type="domain" description="C2H2-type" evidence="11">
    <location>
        <begin position="271"/>
        <end position="298"/>
    </location>
</feature>
<reference evidence="12" key="4">
    <citation type="submission" date="2025-09" db="UniProtKB">
        <authorList>
            <consortium name="Ensembl"/>
        </authorList>
    </citation>
    <scope>IDENTIFICATION</scope>
</reference>
<dbReference type="GeneID" id="109616752"/>
<feature type="domain" description="C2H2-type" evidence="11">
    <location>
        <begin position="327"/>
        <end position="351"/>
    </location>
</feature>
<dbReference type="InterPro" id="IPR036236">
    <property type="entry name" value="Znf_C2H2_sf"/>
</dbReference>
<dbReference type="GO" id="GO:0000981">
    <property type="term" value="F:DNA-binding transcription factor activity, RNA polymerase II-specific"/>
    <property type="evidence" value="ECO:0007669"/>
    <property type="project" value="TreeGrafter"/>
</dbReference>
<evidence type="ECO:0000256" key="1">
    <source>
        <dbReference type="ARBA" id="ARBA00004123"/>
    </source>
</evidence>
<dbReference type="SMART" id="SM00355">
    <property type="entry name" value="ZnF_C2H2"/>
    <property type="match status" value="6"/>
</dbReference>
<keyword evidence="5" id="KW-0862">Zinc</keyword>
<evidence type="ECO:0000256" key="9">
    <source>
        <dbReference type="PROSITE-ProRule" id="PRU00042"/>
    </source>
</evidence>
<keyword evidence="6" id="KW-0805">Transcription regulation</keyword>
<evidence type="ECO:0000256" key="8">
    <source>
        <dbReference type="ARBA" id="ARBA00023242"/>
    </source>
</evidence>
<keyword evidence="3" id="KW-0677">Repeat</keyword>
<evidence type="ECO:0000256" key="2">
    <source>
        <dbReference type="ARBA" id="ARBA00022723"/>
    </source>
</evidence>
<dbReference type="Proteomes" id="UP000265140">
    <property type="component" value="Chromosome 16"/>
</dbReference>
<dbReference type="InParanoid" id="A0A3P8XHK5"/>
<accession>A0A3P8XHK5</accession>
<dbReference type="Gene3D" id="3.30.160.60">
    <property type="entry name" value="Classic Zinc Finger"/>
    <property type="match status" value="5"/>
</dbReference>
<dbReference type="GeneTree" id="ENSGT01150000286953"/>
<evidence type="ECO:0000256" key="5">
    <source>
        <dbReference type="ARBA" id="ARBA00022833"/>
    </source>
</evidence>
<keyword evidence="7" id="KW-0804">Transcription</keyword>
<reference evidence="13" key="1">
    <citation type="journal article" date="2014" name="PLoS ONE">
        <title>The genome and linkage map of the northern pike (Esox lucius): conserved synteny revealed between the salmonid sister group and the Neoteleostei.</title>
        <authorList>
            <person name="Rondeau E.B."/>
            <person name="Minkley D.R."/>
            <person name="Leong J.S."/>
            <person name="Messmer A.M."/>
            <person name="Jantzen J.R."/>
            <person name="von Schalburg K.R."/>
            <person name="Lemon C."/>
            <person name="Bird N.H."/>
            <person name="Koop B.F."/>
        </authorList>
    </citation>
    <scope>NUCLEOTIDE SEQUENCE</scope>
</reference>
<dbReference type="OrthoDB" id="6077919at2759"/>
<dbReference type="GO" id="GO:0000977">
    <property type="term" value="F:RNA polymerase II transcription regulatory region sequence-specific DNA binding"/>
    <property type="evidence" value="ECO:0007669"/>
    <property type="project" value="TreeGrafter"/>
</dbReference>
<dbReference type="FunFam" id="3.30.160.60:FF:000290">
    <property type="entry name" value="Zinc finger protein 697 isoform X1"/>
    <property type="match status" value="1"/>
</dbReference>
<feature type="domain" description="C2H2-type" evidence="11">
    <location>
        <begin position="189"/>
        <end position="216"/>
    </location>
</feature>
<dbReference type="OMA" id="SERANMY"/>
<dbReference type="GO" id="GO:0008270">
    <property type="term" value="F:zinc ion binding"/>
    <property type="evidence" value="ECO:0007669"/>
    <property type="project" value="UniProtKB-KW"/>
</dbReference>
<feature type="domain" description="C2H2-type" evidence="11">
    <location>
        <begin position="299"/>
        <end position="326"/>
    </location>
</feature>
<dbReference type="InterPro" id="IPR050717">
    <property type="entry name" value="C2H2-ZF_Transcription_Reg"/>
</dbReference>
<dbReference type="Ensembl" id="ENSELUT00000015437.3">
    <property type="protein sequence ID" value="ENSELUP00000002597.2"/>
    <property type="gene ID" value="ENSELUG00000003940.3"/>
</dbReference>
<dbReference type="Bgee" id="ENSELUG00000003940">
    <property type="expression patterns" value="Expressed in ovary and 15 other cell types or tissues"/>
</dbReference>
<evidence type="ECO:0000313" key="13">
    <source>
        <dbReference type="Proteomes" id="UP000265140"/>
    </source>
</evidence>